<dbReference type="InterPro" id="IPR051405">
    <property type="entry name" value="phD/YefM_antitoxin"/>
</dbReference>
<dbReference type="SUPFAM" id="SSF143120">
    <property type="entry name" value="YefM-like"/>
    <property type="match status" value="1"/>
</dbReference>
<dbReference type="PANTHER" id="PTHR33713">
    <property type="entry name" value="ANTITOXIN YAFN-RELATED"/>
    <property type="match status" value="1"/>
</dbReference>
<dbReference type="NCBIfam" id="TIGR01552">
    <property type="entry name" value="phd_fam"/>
    <property type="match status" value="1"/>
</dbReference>
<dbReference type="InterPro" id="IPR006442">
    <property type="entry name" value="Antitoxin_Phd/YefM"/>
</dbReference>
<feature type="region of interest" description="Disordered" evidence="2">
    <location>
        <begin position="277"/>
        <end position="297"/>
    </location>
</feature>
<dbReference type="Gene3D" id="6.10.250.330">
    <property type="match status" value="1"/>
</dbReference>
<evidence type="ECO:0008006" key="4">
    <source>
        <dbReference type="Google" id="ProtNLM"/>
    </source>
</evidence>
<evidence type="ECO:0000256" key="1">
    <source>
        <dbReference type="ARBA" id="ARBA00009981"/>
    </source>
</evidence>
<dbReference type="EMBL" id="BKCJ010000007">
    <property type="protein sequence ID" value="GEU28469.1"/>
    <property type="molecule type" value="Genomic_DNA"/>
</dbReference>
<comment type="caution">
    <text evidence="3">The sequence shown here is derived from an EMBL/GenBank/DDBJ whole genome shotgun (WGS) entry which is preliminary data.</text>
</comment>
<gene>
    <name evidence="3" type="ORF">Tci_000447</name>
</gene>
<dbReference type="Gene3D" id="3.40.1620.10">
    <property type="entry name" value="YefM-like domain"/>
    <property type="match status" value="1"/>
</dbReference>
<evidence type="ECO:0000256" key="2">
    <source>
        <dbReference type="SAM" id="MobiDB-lite"/>
    </source>
</evidence>
<name>A0A699GF10_TANCI</name>
<dbReference type="AlphaFoldDB" id="A0A699GF10"/>
<dbReference type="PANTHER" id="PTHR33713:SF6">
    <property type="entry name" value="ANTITOXIN YEFM"/>
    <property type="match status" value="1"/>
</dbReference>
<protein>
    <recommendedName>
        <fullName evidence="4">Antitoxin</fullName>
    </recommendedName>
</protein>
<proteinExistence type="inferred from homology"/>
<dbReference type="Pfam" id="PF02604">
    <property type="entry name" value="PhdYeFM_antitox"/>
    <property type="match status" value="1"/>
</dbReference>
<organism evidence="3">
    <name type="scientific">Tanacetum cinerariifolium</name>
    <name type="common">Dalmatian daisy</name>
    <name type="synonym">Chrysanthemum cinerariifolium</name>
    <dbReference type="NCBI Taxonomy" id="118510"/>
    <lineage>
        <taxon>Eukaryota</taxon>
        <taxon>Viridiplantae</taxon>
        <taxon>Streptophyta</taxon>
        <taxon>Embryophyta</taxon>
        <taxon>Tracheophyta</taxon>
        <taxon>Spermatophyta</taxon>
        <taxon>Magnoliopsida</taxon>
        <taxon>eudicotyledons</taxon>
        <taxon>Gunneridae</taxon>
        <taxon>Pentapetalae</taxon>
        <taxon>asterids</taxon>
        <taxon>campanulids</taxon>
        <taxon>Asterales</taxon>
        <taxon>Asteraceae</taxon>
        <taxon>Asteroideae</taxon>
        <taxon>Anthemideae</taxon>
        <taxon>Anthemidinae</taxon>
        <taxon>Tanacetum</taxon>
    </lineage>
</organism>
<reference evidence="3" key="1">
    <citation type="journal article" date="2019" name="Sci. Rep.">
        <title>Draft genome of Tanacetum cinerariifolium, the natural source of mosquito coil.</title>
        <authorList>
            <person name="Yamashiro T."/>
            <person name="Shiraishi A."/>
            <person name="Satake H."/>
            <person name="Nakayama K."/>
        </authorList>
    </citation>
    <scope>NUCLEOTIDE SEQUENCE</scope>
</reference>
<comment type="similarity">
    <text evidence="1">Belongs to the phD/YefM antitoxin family.</text>
</comment>
<dbReference type="InterPro" id="IPR036165">
    <property type="entry name" value="YefM-like_sf"/>
</dbReference>
<accession>A0A699GF10</accession>
<evidence type="ECO:0000313" key="3">
    <source>
        <dbReference type="EMBL" id="GEU28469.1"/>
    </source>
</evidence>
<feature type="region of interest" description="Disordered" evidence="2">
    <location>
        <begin position="180"/>
        <end position="199"/>
    </location>
</feature>
<feature type="compositionally biased region" description="Basic and acidic residues" evidence="2">
    <location>
        <begin position="279"/>
        <end position="291"/>
    </location>
</feature>
<sequence length="297" mass="33644">MSALRDLAKLEIRTFGSFEEVEALEQFELNAPLSPANYKRLYGDYHTLEKVRCCVQKENGKLCEEPHNHGWLAERIDGKLTLVGGDCAVKKFGADRRLATDLSHYLNEKNRKARIVSLAEAIAAKDTRLDALRKIHADVKVLESRVRSFTGQLGTLTIRRIQDMIRTQTFEVVVVATRRRTETDSKGSSNPSAGNRRERQFRMNILTFREVRARLKAVMDDVCTNHSPTIITRQSGDAVVMLSLADFNSIEETLCLLGSPKNAKRLLESMEQLKIGNARKRELTQREEQKGKQQGTS</sequence>